<feature type="non-terminal residue" evidence="2">
    <location>
        <position position="1"/>
    </location>
</feature>
<feature type="compositionally biased region" description="Basic residues" evidence="1">
    <location>
        <begin position="84"/>
        <end position="93"/>
    </location>
</feature>
<protein>
    <submittedName>
        <fullName evidence="2">Uncharacterized protein</fullName>
    </submittedName>
</protein>
<dbReference type="Proteomes" id="UP000663877">
    <property type="component" value="Unassembled WGS sequence"/>
</dbReference>
<accession>A0A815NKA7</accession>
<dbReference type="EMBL" id="CAJNOI010001766">
    <property type="protein sequence ID" value="CAF1437641.1"/>
    <property type="molecule type" value="Genomic_DNA"/>
</dbReference>
<sequence>FFRRKSVVYSKRRTRALTTTKSKIEPEPIHMTRRTTRKQKQTNESDTTTNRQTRKRKQSISDDDGNNNTVALRKKKAVPPPAKPKTRKTRAKKIKEVPIREPSPLPIIDKTTHYSTRFSTRSHRINNGTLSSTMMTDDDNNNKSTRVRTKSVGRPRNDQTVATNRSHANKNQSKSRAKSMVATRGRKK</sequence>
<evidence type="ECO:0000256" key="1">
    <source>
        <dbReference type="SAM" id="MobiDB-lite"/>
    </source>
</evidence>
<feature type="compositionally biased region" description="Basic residues" evidence="1">
    <location>
        <begin position="31"/>
        <end position="40"/>
    </location>
</feature>
<gene>
    <name evidence="2" type="ORF">BJG266_LOCUS39703</name>
    <name evidence="3" type="ORF">QVE165_LOCUS56588</name>
</gene>
<evidence type="ECO:0000313" key="4">
    <source>
        <dbReference type="Proteomes" id="UP000663832"/>
    </source>
</evidence>
<dbReference type="Proteomes" id="UP000663832">
    <property type="component" value="Unassembled WGS sequence"/>
</dbReference>
<evidence type="ECO:0000313" key="2">
    <source>
        <dbReference type="EMBL" id="CAF1437641.1"/>
    </source>
</evidence>
<reference evidence="2" key="1">
    <citation type="submission" date="2021-02" db="EMBL/GenBank/DDBJ databases">
        <authorList>
            <person name="Nowell W R."/>
        </authorList>
    </citation>
    <scope>NUCLEOTIDE SEQUENCE</scope>
</reference>
<feature type="compositionally biased region" description="Polar residues" evidence="1">
    <location>
        <begin position="113"/>
        <end position="135"/>
    </location>
</feature>
<organism evidence="2 5">
    <name type="scientific">Adineta steineri</name>
    <dbReference type="NCBI Taxonomy" id="433720"/>
    <lineage>
        <taxon>Eukaryota</taxon>
        <taxon>Metazoa</taxon>
        <taxon>Spiralia</taxon>
        <taxon>Gnathifera</taxon>
        <taxon>Rotifera</taxon>
        <taxon>Eurotatoria</taxon>
        <taxon>Bdelloidea</taxon>
        <taxon>Adinetida</taxon>
        <taxon>Adinetidae</taxon>
        <taxon>Adineta</taxon>
    </lineage>
</organism>
<evidence type="ECO:0000313" key="5">
    <source>
        <dbReference type="Proteomes" id="UP000663877"/>
    </source>
</evidence>
<feature type="compositionally biased region" description="Basic residues" evidence="1">
    <location>
        <begin position="1"/>
        <end position="15"/>
    </location>
</feature>
<name>A0A815NKA7_9BILA</name>
<dbReference type="OrthoDB" id="10457341at2759"/>
<dbReference type="EMBL" id="CAJNOM010002094">
    <property type="protein sequence ID" value="CAF1626474.1"/>
    <property type="molecule type" value="Genomic_DNA"/>
</dbReference>
<dbReference type="AlphaFoldDB" id="A0A815NKA7"/>
<proteinExistence type="predicted"/>
<feature type="region of interest" description="Disordered" evidence="1">
    <location>
        <begin position="1"/>
        <end position="188"/>
    </location>
</feature>
<comment type="caution">
    <text evidence="2">The sequence shown here is derived from an EMBL/GenBank/DDBJ whole genome shotgun (WGS) entry which is preliminary data.</text>
</comment>
<evidence type="ECO:0000313" key="3">
    <source>
        <dbReference type="EMBL" id="CAF1626474.1"/>
    </source>
</evidence>
<keyword evidence="4" id="KW-1185">Reference proteome</keyword>
<feature type="compositionally biased region" description="Polar residues" evidence="1">
    <location>
        <begin position="158"/>
        <end position="174"/>
    </location>
</feature>